<dbReference type="EMBL" id="VUJW01000008">
    <property type="protein sequence ID" value="KAA1426456.1"/>
    <property type="molecule type" value="Genomic_DNA"/>
</dbReference>
<organism evidence="1 2">
    <name type="scientific">Nocardioides antri</name>
    <dbReference type="NCBI Taxonomy" id="2607659"/>
    <lineage>
        <taxon>Bacteria</taxon>
        <taxon>Bacillati</taxon>
        <taxon>Actinomycetota</taxon>
        <taxon>Actinomycetes</taxon>
        <taxon>Propionibacteriales</taxon>
        <taxon>Nocardioidaceae</taxon>
        <taxon>Nocardioides</taxon>
    </lineage>
</organism>
<dbReference type="AlphaFoldDB" id="A0A5B1M1C2"/>
<comment type="caution">
    <text evidence="1">The sequence shown here is derived from an EMBL/GenBank/DDBJ whole genome shotgun (WGS) entry which is preliminary data.</text>
</comment>
<protein>
    <submittedName>
        <fullName evidence="1">Uncharacterized protein</fullName>
    </submittedName>
</protein>
<sequence>MDNATPARRHDDANDTIRYDRPAGVDVDTWREIVTNTTALINERVSEALGRCVEHDWCINAGQSDHDEFHCSEIVDLIPSTREGVETSAVGAWLVKDRDGRTQTRLVIEGDGELTGERFEVEFKHSDAFAMLCVFGREEVRDLLWDLVIASATKTPDGAER</sequence>
<proteinExistence type="predicted"/>
<dbReference type="RefSeq" id="WP_149751038.1">
    <property type="nucleotide sequence ID" value="NZ_VUJW01000008.1"/>
</dbReference>
<keyword evidence="2" id="KW-1185">Reference proteome</keyword>
<name>A0A5B1M1C2_9ACTN</name>
<evidence type="ECO:0000313" key="1">
    <source>
        <dbReference type="EMBL" id="KAA1426456.1"/>
    </source>
</evidence>
<evidence type="ECO:0000313" key="2">
    <source>
        <dbReference type="Proteomes" id="UP000324351"/>
    </source>
</evidence>
<reference evidence="1 2" key="2">
    <citation type="submission" date="2019-09" db="EMBL/GenBank/DDBJ databases">
        <authorList>
            <person name="Jin C."/>
        </authorList>
    </citation>
    <scope>NUCLEOTIDE SEQUENCE [LARGE SCALE GENOMIC DNA]</scope>
    <source>
        <strain evidence="1 2">BN140041</strain>
    </source>
</reference>
<dbReference type="Proteomes" id="UP000324351">
    <property type="component" value="Unassembled WGS sequence"/>
</dbReference>
<reference evidence="1 2" key="1">
    <citation type="submission" date="2019-09" db="EMBL/GenBank/DDBJ databases">
        <title>Nocardioides panacisoli sp. nov., isolated from the soil of a ginseng field.</title>
        <authorList>
            <person name="Cho C."/>
        </authorList>
    </citation>
    <scope>NUCLEOTIDE SEQUENCE [LARGE SCALE GENOMIC DNA]</scope>
    <source>
        <strain evidence="1 2">BN140041</strain>
    </source>
</reference>
<gene>
    <name evidence="1" type="ORF">F0U47_13720</name>
</gene>
<accession>A0A5B1M1C2</accession>